<protein>
    <recommendedName>
        <fullName evidence="5">Tol-Pal system protein TolB</fullName>
    </recommendedName>
</protein>
<dbReference type="RefSeq" id="WP_343985513.1">
    <property type="nucleotide sequence ID" value="NZ_BAAAFM010000001.1"/>
</dbReference>
<feature type="signal peptide" evidence="5">
    <location>
        <begin position="1"/>
        <end position="22"/>
    </location>
</feature>
<dbReference type="EMBL" id="BAAAFM010000001">
    <property type="protein sequence ID" value="GAA0199031.1"/>
    <property type="molecule type" value="Genomic_DNA"/>
</dbReference>
<comment type="subcellular location">
    <subcellularLocation>
        <location evidence="1 5">Periplasm</location>
    </subcellularLocation>
</comment>
<dbReference type="InterPro" id="IPR011042">
    <property type="entry name" value="6-blade_b-propeller_TolB-like"/>
</dbReference>
<evidence type="ECO:0000256" key="4">
    <source>
        <dbReference type="ARBA" id="ARBA00022764"/>
    </source>
</evidence>
<proteinExistence type="inferred from homology"/>
<dbReference type="Proteomes" id="UP001501221">
    <property type="component" value="Unassembled WGS sequence"/>
</dbReference>
<gene>
    <name evidence="5 7" type="primary">tolB</name>
    <name evidence="7" type="ORF">GCM10009123_02940</name>
</gene>
<dbReference type="InterPro" id="IPR007195">
    <property type="entry name" value="TolB_N"/>
</dbReference>
<dbReference type="Gene3D" id="3.40.50.10070">
    <property type="entry name" value="TolB, N-terminal domain"/>
    <property type="match status" value="1"/>
</dbReference>
<evidence type="ECO:0000313" key="7">
    <source>
        <dbReference type="EMBL" id="GAA0199031.1"/>
    </source>
</evidence>
<evidence type="ECO:0000313" key="8">
    <source>
        <dbReference type="Proteomes" id="UP001501221"/>
    </source>
</evidence>
<keyword evidence="8" id="KW-1185">Reference proteome</keyword>
<dbReference type="PANTHER" id="PTHR36842">
    <property type="entry name" value="PROTEIN TOLB HOMOLOG"/>
    <property type="match status" value="1"/>
</dbReference>
<keyword evidence="5" id="KW-0131">Cell cycle</keyword>
<sequence length="454" mass="49826" precursor="true">MKHICKKLMILCIGLVAYTAHADVQIYITEGRDDARPVAVVPFKFESASEVKISPPHNFSQIIADDLERSGKFKPVDISDLPQNPSDITEVDIDAWKELGVDGVVYGVVKETAPGKYMVSYDLIDPYNDKAVMESNIASGSYPLVDQSFHLMVLKTKLVNDDNFRWAAHIAADEIYEALTGERGAFATQIAYVQVDRLAEKPYELNVADSDGFNQTKIFSSKQPIMSPTWSPDANKLAYVSFENGRSEIFIQTIATGQRELIASFKGFNSAPAWSPDGSKMAMVLSKDGNPEIYVMDLATKRLSRLTRHYAIDTEPSWNPDGKSLIFTSDRGGKPQIYSVSLAGGDAERVTFEGRYNAGAEFAPDGKTIVMVHQNNGNFHVAAQDIETGNLTVLTTTSLDESLSVAPNSSMIIFSTVDGRQKVLSAVSMDGRFKARLPANVGEVKAPAWSPFIL</sequence>
<evidence type="ECO:0000256" key="1">
    <source>
        <dbReference type="ARBA" id="ARBA00004418"/>
    </source>
</evidence>
<dbReference type="PANTHER" id="PTHR36842:SF1">
    <property type="entry name" value="PROTEIN TOLB"/>
    <property type="match status" value="1"/>
</dbReference>
<dbReference type="SUPFAM" id="SSF69304">
    <property type="entry name" value="Tricorn protease N-terminal domain"/>
    <property type="match status" value="1"/>
</dbReference>
<evidence type="ECO:0000256" key="5">
    <source>
        <dbReference type="HAMAP-Rule" id="MF_00671"/>
    </source>
</evidence>
<keyword evidence="3 5" id="KW-0732">Signal</keyword>
<dbReference type="NCBIfam" id="TIGR02800">
    <property type="entry name" value="propeller_TolB"/>
    <property type="match status" value="1"/>
</dbReference>
<reference evidence="8" key="1">
    <citation type="journal article" date="2019" name="Int. J. Syst. Evol. Microbiol.">
        <title>The Global Catalogue of Microorganisms (GCM) 10K type strain sequencing project: providing services to taxonomists for standard genome sequencing and annotation.</title>
        <authorList>
            <consortium name="The Broad Institute Genomics Platform"/>
            <consortium name="The Broad Institute Genome Sequencing Center for Infectious Disease"/>
            <person name="Wu L."/>
            <person name="Ma J."/>
        </authorList>
    </citation>
    <scope>NUCLEOTIDE SEQUENCE [LARGE SCALE GENOMIC DNA]</scope>
    <source>
        <strain evidence="8">JCM 16211</strain>
    </source>
</reference>
<feature type="domain" description="TolB N-terminal" evidence="6">
    <location>
        <begin position="25"/>
        <end position="129"/>
    </location>
</feature>
<name>A0ABP3CDP8_9GAMM</name>
<comment type="similarity">
    <text evidence="2 5">Belongs to the TolB family.</text>
</comment>
<dbReference type="Pfam" id="PF04052">
    <property type="entry name" value="TolB_N"/>
    <property type="match status" value="1"/>
</dbReference>
<feature type="chain" id="PRO_5044941587" description="Tol-Pal system protein TolB" evidence="5">
    <location>
        <begin position="23"/>
        <end position="454"/>
    </location>
</feature>
<evidence type="ECO:0000256" key="2">
    <source>
        <dbReference type="ARBA" id="ARBA00009820"/>
    </source>
</evidence>
<dbReference type="Gene3D" id="2.120.10.30">
    <property type="entry name" value="TolB, C-terminal domain"/>
    <property type="match status" value="1"/>
</dbReference>
<dbReference type="HAMAP" id="MF_00671">
    <property type="entry name" value="TolB"/>
    <property type="match status" value="1"/>
</dbReference>
<dbReference type="InterPro" id="IPR011659">
    <property type="entry name" value="WD40"/>
</dbReference>
<keyword evidence="4 5" id="KW-0574">Periplasm</keyword>
<comment type="caution">
    <text evidence="7">The sequence shown here is derived from an EMBL/GenBank/DDBJ whole genome shotgun (WGS) entry which is preliminary data.</text>
</comment>
<accession>A0ABP3CDP8</accession>
<evidence type="ECO:0000259" key="6">
    <source>
        <dbReference type="Pfam" id="PF04052"/>
    </source>
</evidence>
<comment type="function">
    <text evidence="5">Part of the Tol-Pal system, which plays a role in outer membrane invagination during cell division and is important for maintaining outer membrane integrity.</text>
</comment>
<organism evidence="7 8">
    <name type="scientific">Kangiella japonica</name>
    <dbReference type="NCBI Taxonomy" id="647384"/>
    <lineage>
        <taxon>Bacteria</taxon>
        <taxon>Pseudomonadati</taxon>
        <taxon>Pseudomonadota</taxon>
        <taxon>Gammaproteobacteria</taxon>
        <taxon>Kangiellales</taxon>
        <taxon>Kangiellaceae</taxon>
        <taxon>Kangiella</taxon>
    </lineage>
</organism>
<dbReference type="InterPro" id="IPR014167">
    <property type="entry name" value="Tol-Pal_TolB"/>
</dbReference>
<dbReference type="Pfam" id="PF07676">
    <property type="entry name" value="PD40"/>
    <property type="match status" value="3"/>
</dbReference>
<comment type="subunit">
    <text evidence="5">The Tol-Pal system is composed of five core proteins: the inner membrane proteins TolA, TolQ and TolR, the periplasmic protein TolB and the outer membrane protein Pal. They form a network linking the inner and outer membranes and the peptidoglycan layer.</text>
</comment>
<keyword evidence="5" id="KW-0132">Cell division</keyword>
<evidence type="ECO:0000256" key="3">
    <source>
        <dbReference type="ARBA" id="ARBA00022729"/>
    </source>
</evidence>
<dbReference type="SUPFAM" id="SSF52964">
    <property type="entry name" value="TolB, N-terminal domain"/>
    <property type="match status" value="1"/>
</dbReference>